<dbReference type="InterPro" id="IPR013154">
    <property type="entry name" value="ADH-like_N"/>
</dbReference>
<evidence type="ECO:0000256" key="1">
    <source>
        <dbReference type="ARBA" id="ARBA00008072"/>
    </source>
</evidence>
<dbReference type="InterPro" id="IPR011032">
    <property type="entry name" value="GroES-like_sf"/>
</dbReference>
<dbReference type="InterPro" id="IPR047122">
    <property type="entry name" value="Trans-enoyl_RdTase-like"/>
</dbReference>
<dbReference type="SUPFAM" id="SSF51735">
    <property type="entry name" value="NAD(P)-binding Rossmann-fold domains"/>
    <property type="match status" value="1"/>
</dbReference>
<protein>
    <submittedName>
        <fullName evidence="4">Alcohol dehydrogenase</fullName>
    </submittedName>
</protein>
<accession>A0ABR4GNH1</accession>
<evidence type="ECO:0000313" key="5">
    <source>
        <dbReference type="Proteomes" id="UP001610563"/>
    </source>
</evidence>
<keyword evidence="5" id="KW-1185">Reference proteome</keyword>
<keyword evidence="2" id="KW-0560">Oxidoreductase</keyword>
<gene>
    <name evidence="4" type="ORF">BJX66DRAFT_291191</name>
</gene>
<sequence>MSPTGTQKALIVPAIGAPVTLITDRPIPVPGPNQVQVKVSVAGINGHDAKSIEYGLFINPNLSRATAGQEPSDLDLPFILTNDVVGVITELGPGVEGGDLKVGDRIVYQPSFAPGSTQNGLQEYALADLGALAKIPEGISDDEAATLPTNIIAPLVALFDTLSIPAPWTPEAQDFDYASTTLLVIGGGSNCGAFGVQLAKLANIGRIVVVGGDETKLKSLGATHVINRHGEFDTVLSRIRDVVGDDLVYAYDAVTPPEGQLLALNALSNTKRGALARLLPTGSVDESRVLGKEAGFEVRDVFGSSHIHPELARGFWERLPGYLERGEIKPLEFVVKQGLLPEHVNEVVQRYIAGESVVKTHIHL</sequence>
<dbReference type="CDD" id="cd08249">
    <property type="entry name" value="enoyl_reductase_like"/>
    <property type="match status" value="1"/>
</dbReference>
<comment type="similarity">
    <text evidence="1">Belongs to the zinc-containing alcohol dehydrogenase family.</text>
</comment>
<organism evidence="4 5">
    <name type="scientific">Aspergillus keveii</name>
    <dbReference type="NCBI Taxonomy" id="714993"/>
    <lineage>
        <taxon>Eukaryota</taxon>
        <taxon>Fungi</taxon>
        <taxon>Dikarya</taxon>
        <taxon>Ascomycota</taxon>
        <taxon>Pezizomycotina</taxon>
        <taxon>Eurotiomycetes</taxon>
        <taxon>Eurotiomycetidae</taxon>
        <taxon>Eurotiales</taxon>
        <taxon>Aspergillaceae</taxon>
        <taxon>Aspergillus</taxon>
        <taxon>Aspergillus subgen. Nidulantes</taxon>
    </lineage>
</organism>
<dbReference type="InterPro" id="IPR013149">
    <property type="entry name" value="ADH-like_C"/>
</dbReference>
<proteinExistence type="inferred from homology"/>
<evidence type="ECO:0000259" key="3">
    <source>
        <dbReference type="SMART" id="SM00829"/>
    </source>
</evidence>
<dbReference type="Gene3D" id="3.40.50.720">
    <property type="entry name" value="NAD(P)-binding Rossmann-like Domain"/>
    <property type="match status" value="1"/>
</dbReference>
<dbReference type="Pfam" id="PF00107">
    <property type="entry name" value="ADH_zinc_N"/>
    <property type="match status" value="1"/>
</dbReference>
<dbReference type="Pfam" id="PF08240">
    <property type="entry name" value="ADH_N"/>
    <property type="match status" value="1"/>
</dbReference>
<dbReference type="SUPFAM" id="SSF50129">
    <property type="entry name" value="GroES-like"/>
    <property type="match status" value="1"/>
</dbReference>
<name>A0ABR4GNH1_9EURO</name>
<dbReference type="Gene3D" id="3.90.180.10">
    <property type="entry name" value="Medium-chain alcohol dehydrogenases, catalytic domain"/>
    <property type="match status" value="1"/>
</dbReference>
<reference evidence="4 5" key="1">
    <citation type="submission" date="2024-07" db="EMBL/GenBank/DDBJ databases">
        <title>Section-level genome sequencing and comparative genomics of Aspergillus sections Usti and Cavernicolus.</title>
        <authorList>
            <consortium name="Lawrence Berkeley National Laboratory"/>
            <person name="Nybo J.L."/>
            <person name="Vesth T.C."/>
            <person name="Theobald S."/>
            <person name="Frisvad J.C."/>
            <person name="Larsen T.O."/>
            <person name="Kjaerboelling I."/>
            <person name="Rothschild-Mancinelli K."/>
            <person name="Lyhne E.K."/>
            <person name="Kogle M.E."/>
            <person name="Barry K."/>
            <person name="Clum A."/>
            <person name="Na H."/>
            <person name="Ledsgaard L."/>
            <person name="Lin J."/>
            <person name="Lipzen A."/>
            <person name="Kuo A."/>
            <person name="Riley R."/>
            <person name="Mondo S."/>
            <person name="Labutti K."/>
            <person name="Haridas S."/>
            <person name="Pangalinan J."/>
            <person name="Salamov A.A."/>
            <person name="Simmons B.A."/>
            <person name="Magnuson J.K."/>
            <person name="Chen J."/>
            <person name="Drula E."/>
            <person name="Henrissat B."/>
            <person name="Wiebenga A."/>
            <person name="Lubbers R.J."/>
            <person name="Gomes A.C."/>
            <person name="Makela M.R."/>
            <person name="Stajich J."/>
            <person name="Grigoriev I.V."/>
            <person name="Mortensen U.H."/>
            <person name="De Vries R.P."/>
            <person name="Baker S.E."/>
            <person name="Andersen M.R."/>
        </authorList>
    </citation>
    <scope>NUCLEOTIDE SEQUENCE [LARGE SCALE GENOMIC DNA]</scope>
    <source>
        <strain evidence="4 5">CBS 209.92</strain>
    </source>
</reference>
<dbReference type="SMART" id="SM00829">
    <property type="entry name" value="PKS_ER"/>
    <property type="match status" value="1"/>
</dbReference>
<dbReference type="PANTHER" id="PTHR45348:SF2">
    <property type="entry name" value="ZINC-TYPE ALCOHOL DEHYDROGENASE-LIKE PROTEIN C2E1P3.01"/>
    <property type="match status" value="1"/>
</dbReference>
<dbReference type="InterPro" id="IPR036291">
    <property type="entry name" value="NAD(P)-bd_dom_sf"/>
</dbReference>
<dbReference type="Proteomes" id="UP001610563">
    <property type="component" value="Unassembled WGS sequence"/>
</dbReference>
<evidence type="ECO:0000313" key="4">
    <source>
        <dbReference type="EMBL" id="KAL2800623.1"/>
    </source>
</evidence>
<comment type="caution">
    <text evidence="4">The sequence shown here is derived from an EMBL/GenBank/DDBJ whole genome shotgun (WGS) entry which is preliminary data.</text>
</comment>
<dbReference type="PANTHER" id="PTHR45348">
    <property type="entry name" value="HYPOTHETICAL OXIDOREDUCTASE (EUROFUNG)"/>
    <property type="match status" value="1"/>
</dbReference>
<evidence type="ECO:0000256" key="2">
    <source>
        <dbReference type="ARBA" id="ARBA00023002"/>
    </source>
</evidence>
<feature type="domain" description="Enoyl reductase (ER)" evidence="3">
    <location>
        <begin position="16"/>
        <end position="358"/>
    </location>
</feature>
<dbReference type="InterPro" id="IPR020843">
    <property type="entry name" value="ER"/>
</dbReference>
<dbReference type="EMBL" id="JBFTWV010000003">
    <property type="protein sequence ID" value="KAL2800623.1"/>
    <property type="molecule type" value="Genomic_DNA"/>
</dbReference>